<proteinExistence type="predicted"/>
<dbReference type="EMBL" id="JAULSO010000002">
    <property type="protein sequence ID" value="KAK3687915.1"/>
    <property type="molecule type" value="Genomic_DNA"/>
</dbReference>
<evidence type="ECO:0000313" key="2">
    <source>
        <dbReference type="EMBL" id="KAK3687915.1"/>
    </source>
</evidence>
<keyword evidence="3" id="KW-1185">Reference proteome</keyword>
<protein>
    <submittedName>
        <fullName evidence="2">Uncharacterized protein</fullName>
    </submittedName>
</protein>
<name>A0AAE1CBX8_9PEZI</name>
<evidence type="ECO:0000256" key="1">
    <source>
        <dbReference type="SAM" id="MobiDB-lite"/>
    </source>
</evidence>
<dbReference type="AlphaFoldDB" id="A0AAE1CBX8"/>
<gene>
    <name evidence="2" type="ORF">B0T22DRAFT_489704</name>
</gene>
<comment type="caution">
    <text evidence="2">The sequence shown here is derived from an EMBL/GenBank/DDBJ whole genome shotgun (WGS) entry which is preliminary data.</text>
</comment>
<evidence type="ECO:0000313" key="3">
    <source>
        <dbReference type="Proteomes" id="UP001270362"/>
    </source>
</evidence>
<sequence length="88" mass="8719">MLRKQWDSCQVPDVPEGAGSALGGSRKPSLFGASSSGSSGSASLLAGASKATPQPAASKLHKIVVNDGDGDEVTLLAVLGYTACCAGR</sequence>
<organism evidence="2 3">
    <name type="scientific">Podospora appendiculata</name>
    <dbReference type="NCBI Taxonomy" id="314037"/>
    <lineage>
        <taxon>Eukaryota</taxon>
        <taxon>Fungi</taxon>
        <taxon>Dikarya</taxon>
        <taxon>Ascomycota</taxon>
        <taxon>Pezizomycotina</taxon>
        <taxon>Sordariomycetes</taxon>
        <taxon>Sordariomycetidae</taxon>
        <taxon>Sordariales</taxon>
        <taxon>Podosporaceae</taxon>
        <taxon>Podospora</taxon>
    </lineage>
</organism>
<reference evidence="2" key="2">
    <citation type="submission" date="2023-06" db="EMBL/GenBank/DDBJ databases">
        <authorList>
            <consortium name="Lawrence Berkeley National Laboratory"/>
            <person name="Haridas S."/>
            <person name="Hensen N."/>
            <person name="Bonometti L."/>
            <person name="Westerberg I."/>
            <person name="Brannstrom I.O."/>
            <person name="Guillou S."/>
            <person name="Cros-Aarteil S."/>
            <person name="Calhoun S."/>
            <person name="Kuo A."/>
            <person name="Mondo S."/>
            <person name="Pangilinan J."/>
            <person name="Riley R."/>
            <person name="Labutti K."/>
            <person name="Andreopoulos B."/>
            <person name="Lipzen A."/>
            <person name="Chen C."/>
            <person name="Yanf M."/>
            <person name="Daum C."/>
            <person name="Ng V."/>
            <person name="Clum A."/>
            <person name="Steindorff A."/>
            <person name="Ohm R."/>
            <person name="Martin F."/>
            <person name="Silar P."/>
            <person name="Natvig D."/>
            <person name="Lalanne C."/>
            <person name="Gautier V."/>
            <person name="Ament-Velasquez S.L."/>
            <person name="Kruys A."/>
            <person name="Hutchinson M.I."/>
            <person name="Powell A.J."/>
            <person name="Barry K."/>
            <person name="Miller A.N."/>
            <person name="Grigoriev I.V."/>
            <person name="Debuchy R."/>
            <person name="Gladieux P."/>
            <person name="Thoren M.H."/>
            <person name="Johannesson H."/>
        </authorList>
    </citation>
    <scope>NUCLEOTIDE SEQUENCE</scope>
    <source>
        <strain evidence="2">CBS 314.62</strain>
    </source>
</reference>
<reference evidence="2" key="1">
    <citation type="journal article" date="2023" name="Mol. Phylogenet. Evol.">
        <title>Genome-scale phylogeny and comparative genomics of the fungal order Sordariales.</title>
        <authorList>
            <person name="Hensen N."/>
            <person name="Bonometti L."/>
            <person name="Westerberg I."/>
            <person name="Brannstrom I.O."/>
            <person name="Guillou S."/>
            <person name="Cros-Aarteil S."/>
            <person name="Calhoun S."/>
            <person name="Haridas S."/>
            <person name="Kuo A."/>
            <person name="Mondo S."/>
            <person name="Pangilinan J."/>
            <person name="Riley R."/>
            <person name="LaButti K."/>
            <person name="Andreopoulos B."/>
            <person name="Lipzen A."/>
            <person name="Chen C."/>
            <person name="Yan M."/>
            <person name="Daum C."/>
            <person name="Ng V."/>
            <person name="Clum A."/>
            <person name="Steindorff A."/>
            <person name="Ohm R.A."/>
            <person name="Martin F."/>
            <person name="Silar P."/>
            <person name="Natvig D.O."/>
            <person name="Lalanne C."/>
            <person name="Gautier V."/>
            <person name="Ament-Velasquez S.L."/>
            <person name="Kruys A."/>
            <person name="Hutchinson M.I."/>
            <person name="Powell A.J."/>
            <person name="Barry K."/>
            <person name="Miller A.N."/>
            <person name="Grigoriev I.V."/>
            <person name="Debuchy R."/>
            <person name="Gladieux P."/>
            <person name="Hiltunen Thoren M."/>
            <person name="Johannesson H."/>
        </authorList>
    </citation>
    <scope>NUCLEOTIDE SEQUENCE</scope>
    <source>
        <strain evidence="2">CBS 314.62</strain>
    </source>
</reference>
<accession>A0AAE1CBX8</accession>
<feature type="region of interest" description="Disordered" evidence="1">
    <location>
        <begin position="1"/>
        <end position="25"/>
    </location>
</feature>
<dbReference type="Proteomes" id="UP001270362">
    <property type="component" value="Unassembled WGS sequence"/>
</dbReference>